<organism evidence="1 2">
    <name type="scientific">Ruegeria denitrificans</name>
    <dbReference type="NCBI Taxonomy" id="1715692"/>
    <lineage>
        <taxon>Bacteria</taxon>
        <taxon>Pseudomonadati</taxon>
        <taxon>Pseudomonadota</taxon>
        <taxon>Alphaproteobacteria</taxon>
        <taxon>Rhodobacterales</taxon>
        <taxon>Roseobacteraceae</taxon>
        <taxon>Ruegeria</taxon>
    </lineage>
</organism>
<sequence length="204" mass="22764">MHLADNPTWVGSLIMVDGKTVACIEARGHEIRVQEASYFLVKSNHQVMFESDNDPASSNSQSCLTSARNRMASVGELDDILTVLCSHDDGDTGVCNHLKGRRTVYSYVLNFLGDKISLHVSKELPCRAEHFRKLDLPLAEMWNAEDLSNSTRRIRDSGIKARELSITNRILPVQTICEVSRFCTETSCPVSPGMGVMRSNTWMT</sequence>
<dbReference type="AlphaFoldDB" id="A0A0P1IFK6"/>
<reference evidence="2" key="1">
    <citation type="submission" date="2015-09" db="EMBL/GenBank/DDBJ databases">
        <authorList>
            <person name="Rodrigo-Torres L."/>
            <person name="Arahal D.R."/>
        </authorList>
    </citation>
    <scope>NUCLEOTIDE SEQUENCE [LARGE SCALE GENOMIC DNA]</scope>
    <source>
        <strain evidence="2">CECT 5091</strain>
    </source>
</reference>
<gene>
    <name evidence="1" type="ORF">RUE5091_01757</name>
</gene>
<proteinExistence type="predicted"/>
<evidence type="ECO:0000313" key="2">
    <source>
        <dbReference type="Proteomes" id="UP000051260"/>
    </source>
</evidence>
<dbReference type="Proteomes" id="UP000051260">
    <property type="component" value="Unassembled WGS sequence"/>
</dbReference>
<dbReference type="EMBL" id="CYUD01000005">
    <property type="protein sequence ID" value="CUJ97112.1"/>
    <property type="molecule type" value="Genomic_DNA"/>
</dbReference>
<keyword evidence="2" id="KW-1185">Reference proteome</keyword>
<dbReference type="RefSeq" id="WP_058281505.1">
    <property type="nucleotide sequence ID" value="NZ_CYUD01000005.1"/>
</dbReference>
<accession>A0A0P1IFK6</accession>
<dbReference type="STRING" id="1715692.RUE5091_01757"/>
<evidence type="ECO:0000313" key="1">
    <source>
        <dbReference type="EMBL" id="CUJ97112.1"/>
    </source>
</evidence>
<protein>
    <submittedName>
        <fullName evidence="1">Uncharacterized protein</fullName>
    </submittedName>
</protein>
<dbReference type="Gene3D" id="3.60.60.10">
    <property type="entry name" value="Penicillin V Acylase, Chain A"/>
    <property type="match status" value="1"/>
</dbReference>
<name>A0A0P1IFK6_9RHOB</name>